<dbReference type="OrthoDB" id="10261556at2759"/>
<proteinExistence type="inferred from homology"/>
<dbReference type="Gene3D" id="6.10.250.3140">
    <property type="match status" value="1"/>
</dbReference>
<evidence type="ECO:0000256" key="5">
    <source>
        <dbReference type="ARBA" id="ARBA00022801"/>
    </source>
</evidence>
<keyword evidence="3" id="KW-0479">Metal-binding</keyword>
<evidence type="ECO:0000256" key="6">
    <source>
        <dbReference type="ARBA" id="ARBA00022806"/>
    </source>
</evidence>
<dbReference type="GO" id="GO:0016787">
    <property type="term" value="F:hydrolase activity"/>
    <property type="evidence" value="ECO:0007669"/>
    <property type="project" value="UniProtKB-KW"/>
</dbReference>
<dbReference type="SUPFAM" id="SSF52540">
    <property type="entry name" value="P-loop containing nucleoside triphosphate hydrolases"/>
    <property type="match status" value="1"/>
</dbReference>
<evidence type="ECO:0000256" key="8">
    <source>
        <dbReference type="ARBA" id="ARBA00023125"/>
    </source>
</evidence>
<dbReference type="EC" id="5.6.2.4" evidence="13"/>
<dbReference type="GO" id="GO:0005737">
    <property type="term" value="C:cytoplasm"/>
    <property type="evidence" value="ECO:0007669"/>
    <property type="project" value="TreeGrafter"/>
</dbReference>
<dbReference type="InterPro" id="IPR027417">
    <property type="entry name" value="P-loop_NTPase"/>
</dbReference>
<keyword evidence="5 13" id="KW-0378">Hydrolase</keyword>
<evidence type="ECO:0000256" key="3">
    <source>
        <dbReference type="ARBA" id="ARBA00022723"/>
    </source>
</evidence>
<evidence type="ECO:0000256" key="11">
    <source>
        <dbReference type="ARBA" id="ARBA00034617"/>
    </source>
</evidence>
<dbReference type="Pfam" id="PF00271">
    <property type="entry name" value="Helicase_C"/>
    <property type="match status" value="1"/>
</dbReference>
<keyword evidence="10 13" id="KW-0539">Nucleus</keyword>
<dbReference type="Proteomes" id="UP000494165">
    <property type="component" value="Unassembled WGS sequence"/>
</dbReference>
<dbReference type="PANTHER" id="PTHR13710:SF152">
    <property type="entry name" value="ATP-DEPENDENT DNA HELICASE Q5"/>
    <property type="match status" value="1"/>
</dbReference>
<comment type="catalytic activity">
    <reaction evidence="12 13">
        <text>ATP + H2O = ADP + phosphate + H(+)</text>
        <dbReference type="Rhea" id="RHEA:13065"/>
        <dbReference type="ChEBI" id="CHEBI:15377"/>
        <dbReference type="ChEBI" id="CHEBI:15378"/>
        <dbReference type="ChEBI" id="CHEBI:30616"/>
        <dbReference type="ChEBI" id="CHEBI:43474"/>
        <dbReference type="ChEBI" id="CHEBI:456216"/>
    </reaction>
</comment>
<dbReference type="PANTHER" id="PTHR13710">
    <property type="entry name" value="DNA HELICASE RECQ FAMILY MEMBER"/>
    <property type="match status" value="1"/>
</dbReference>
<dbReference type="PROSITE" id="PS51192">
    <property type="entry name" value="HELICASE_ATP_BIND_1"/>
    <property type="match status" value="1"/>
</dbReference>
<evidence type="ECO:0000313" key="16">
    <source>
        <dbReference type="EMBL" id="CAB3379094.1"/>
    </source>
</evidence>
<protein>
    <recommendedName>
        <fullName evidence="13">ATP-dependent DNA helicase</fullName>
        <ecNumber evidence="13">5.6.2.4</ecNumber>
    </recommendedName>
</protein>
<dbReference type="InterPro" id="IPR002464">
    <property type="entry name" value="DNA/RNA_helicase_DEAH_CS"/>
</dbReference>
<dbReference type="SMART" id="SM00487">
    <property type="entry name" value="DEXDc"/>
    <property type="match status" value="1"/>
</dbReference>
<evidence type="ECO:0000259" key="15">
    <source>
        <dbReference type="PROSITE" id="PS51194"/>
    </source>
</evidence>
<dbReference type="EMBL" id="CADEPI010000178">
    <property type="protein sequence ID" value="CAB3379094.1"/>
    <property type="molecule type" value="Genomic_DNA"/>
</dbReference>
<dbReference type="Gene3D" id="3.40.50.300">
    <property type="entry name" value="P-loop containing nucleotide triphosphate hydrolases"/>
    <property type="match status" value="2"/>
</dbReference>
<evidence type="ECO:0000313" key="17">
    <source>
        <dbReference type="Proteomes" id="UP000494165"/>
    </source>
</evidence>
<dbReference type="PROSITE" id="PS51194">
    <property type="entry name" value="HELICASE_CTER"/>
    <property type="match status" value="1"/>
</dbReference>
<comment type="subcellular location">
    <subcellularLocation>
        <location evidence="1 13">Nucleus</location>
    </subcellularLocation>
</comment>
<feature type="domain" description="Helicase ATP-binding" evidence="14">
    <location>
        <begin position="38"/>
        <end position="213"/>
    </location>
</feature>
<dbReference type="InterPro" id="IPR001650">
    <property type="entry name" value="Helicase_C-like"/>
</dbReference>
<gene>
    <name evidence="16" type="ORF">CLODIP_2_CD09473</name>
</gene>
<dbReference type="NCBIfam" id="TIGR00614">
    <property type="entry name" value="recQ_fam"/>
    <property type="match status" value="1"/>
</dbReference>
<comment type="caution">
    <text evidence="16">The sequence shown here is derived from an EMBL/GenBank/DDBJ whole genome shotgun (WGS) entry which is preliminary data.</text>
</comment>
<evidence type="ECO:0000256" key="10">
    <source>
        <dbReference type="ARBA" id="ARBA00023242"/>
    </source>
</evidence>
<organism evidence="16 17">
    <name type="scientific">Cloeon dipterum</name>
    <dbReference type="NCBI Taxonomy" id="197152"/>
    <lineage>
        <taxon>Eukaryota</taxon>
        <taxon>Metazoa</taxon>
        <taxon>Ecdysozoa</taxon>
        <taxon>Arthropoda</taxon>
        <taxon>Hexapoda</taxon>
        <taxon>Insecta</taxon>
        <taxon>Pterygota</taxon>
        <taxon>Palaeoptera</taxon>
        <taxon>Ephemeroptera</taxon>
        <taxon>Pisciforma</taxon>
        <taxon>Baetidae</taxon>
        <taxon>Cloeon</taxon>
    </lineage>
</organism>
<dbReference type="Pfam" id="PF08236">
    <property type="entry name" value="SRI"/>
    <property type="match status" value="1"/>
</dbReference>
<sequence>MSKGSNSCSNIDKLMRNTLKNVFKHQKFKSKTQEQAIRTILQGKNDVFVSMPTGSGKSLCFQLPAVARADKITIVFSPLLALMKDQLDFLNERKIDARTINSKMTSVERNAVLLDLRSVKPSTRLLYITPEQATTDTFRELVQKLYKSEKLGSFVVDEAHCVSQWGHDFRPDYLKLGRLRQLCPRVQWVAVTATAGKNVQKDIYEQLKLQNPAAFRVSCFRSNLFYDVVFPDTMEGQELADLVDFMDCAAEDGERASGIIYCRTRNQTEELVCRLGSVGVFALAYHGGLKDKERIRVQDDWMQEKCKVIAATVSFGMGVDKANVRFVVHWGLPQNVAGYYQESGRAGRDGRPARCRIYYSRQERDAVTYLLQKTLSEQTKEIKKRQAKAAIDSFQCMVQYCENSKCRHSVFTDFFGDDPPECVDKCDCCVNAKAVEKKIADFRMKSTKTGGGIGKADSYDADLYGGGRAGLKRETDEYNSSVSYESSNEGTAKSAMSSLIGKQFAMRKAPHSISAREPLPADCTNGSSRVKAAASTVTKINGLTVQSREMYLSLVEEALKKNSDLCHEGPEARPDEKAIAQIAVQLEYQAFSSNKVASIYRKMLMDMISKIKKNTSNLLADPSFQTRVEAKEEPAPVEIKTATQVLAERTKKLENGYTSASKLLPKELLGAEAKKPVESGRKADKAGKDNKQQLSIVSFFEPKASQGKKEAKPQEKKRKMAAVQVELASKKSKQSGSSPSKAVLAERIIKLLNPHYKTGKIKSKEAFKKIARILSHHLSQQNTTG</sequence>
<dbReference type="Pfam" id="PF00270">
    <property type="entry name" value="DEAD"/>
    <property type="match status" value="1"/>
</dbReference>
<comment type="similarity">
    <text evidence="2 13">Belongs to the helicase family. RecQ subfamily.</text>
</comment>
<dbReference type="InterPro" id="IPR032284">
    <property type="entry name" value="RecQ_Zn-bd"/>
</dbReference>
<dbReference type="GO" id="GO:0005694">
    <property type="term" value="C:chromosome"/>
    <property type="evidence" value="ECO:0007669"/>
    <property type="project" value="InterPro"/>
</dbReference>
<keyword evidence="8" id="KW-0238">DNA-binding</keyword>
<dbReference type="GO" id="GO:0005524">
    <property type="term" value="F:ATP binding"/>
    <property type="evidence" value="ECO:0007669"/>
    <property type="project" value="UniProtKB-KW"/>
</dbReference>
<dbReference type="SMART" id="SM00490">
    <property type="entry name" value="HELICc"/>
    <property type="match status" value="1"/>
</dbReference>
<evidence type="ECO:0000259" key="14">
    <source>
        <dbReference type="PROSITE" id="PS51192"/>
    </source>
</evidence>
<keyword evidence="6 13" id="KW-0347">Helicase</keyword>
<dbReference type="CDD" id="cd18794">
    <property type="entry name" value="SF2_C_RecQ"/>
    <property type="match status" value="1"/>
</dbReference>
<dbReference type="InterPro" id="IPR013257">
    <property type="entry name" value="SRI"/>
</dbReference>
<dbReference type="GO" id="GO:0006355">
    <property type="term" value="P:regulation of DNA-templated transcription"/>
    <property type="evidence" value="ECO:0007669"/>
    <property type="project" value="InterPro"/>
</dbReference>
<dbReference type="GO" id="GO:0005634">
    <property type="term" value="C:nucleus"/>
    <property type="evidence" value="ECO:0007669"/>
    <property type="project" value="UniProtKB-SubCell"/>
</dbReference>
<dbReference type="InterPro" id="IPR011545">
    <property type="entry name" value="DEAD/DEAH_box_helicase_dom"/>
</dbReference>
<dbReference type="FunFam" id="3.40.50.300:FF:000444">
    <property type="entry name" value="ATP-dependent DNA helicase"/>
    <property type="match status" value="1"/>
</dbReference>
<dbReference type="GO" id="GO:0000724">
    <property type="term" value="P:double-strand break repair via homologous recombination"/>
    <property type="evidence" value="ECO:0007669"/>
    <property type="project" value="TreeGrafter"/>
</dbReference>
<feature type="domain" description="Helicase C-terminal" evidence="15">
    <location>
        <begin position="241"/>
        <end position="390"/>
    </location>
</feature>
<dbReference type="GO" id="GO:0009378">
    <property type="term" value="F:four-way junction helicase activity"/>
    <property type="evidence" value="ECO:0007669"/>
    <property type="project" value="TreeGrafter"/>
</dbReference>
<evidence type="ECO:0000256" key="12">
    <source>
        <dbReference type="ARBA" id="ARBA00049360"/>
    </source>
</evidence>
<evidence type="ECO:0000256" key="13">
    <source>
        <dbReference type="RuleBase" id="RU364117"/>
    </source>
</evidence>
<evidence type="ECO:0000256" key="4">
    <source>
        <dbReference type="ARBA" id="ARBA00022741"/>
    </source>
</evidence>
<dbReference type="InterPro" id="IPR014001">
    <property type="entry name" value="Helicase_ATP-bd"/>
</dbReference>
<evidence type="ECO:0000256" key="9">
    <source>
        <dbReference type="ARBA" id="ARBA00023235"/>
    </source>
</evidence>
<keyword evidence="7 13" id="KW-0067">ATP-binding</keyword>
<reference evidence="16 17" key="1">
    <citation type="submission" date="2020-04" db="EMBL/GenBank/DDBJ databases">
        <authorList>
            <person name="Alioto T."/>
            <person name="Alioto T."/>
            <person name="Gomez Garrido J."/>
        </authorList>
    </citation>
    <scope>NUCLEOTIDE SEQUENCE [LARGE SCALE GENOMIC DNA]</scope>
</reference>
<dbReference type="PROSITE" id="PS00690">
    <property type="entry name" value="DEAH_ATP_HELICASE"/>
    <property type="match status" value="1"/>
</dbReference>
<dbReference type="Pfam" id="PF16124">
    <property type="entry name" value="RecQ_Zn_bind"/>
    <property type="match status" value="1"/>
</dbReference>
<dbReference type="InterPro" id="IPR004589">
    <property type="entry name" value="DNA_helicase_ATP-dep_RecQ"/>
</dbReference>
<comment type="catalytic activity">
    <reaction evidence="11 13">
        <text>Couples ATP hydrolysis with the unwinding of duplex DNA by translocating in the 3'-5' direction.</text>
        <dbReference type="EC" id="5.6.2.4"/>
    </reaction>
</comment>
<dbReference type="AlphaFoldDB" id="A0A8S1D8N4"/>
<keyword evidence="9" id="KW-0413">Isomerase</keyword>
<accession>A0A8S1D8N4</accession>
<evidence type="ECO:0000256" key="2">
    <source>
        <dbReference type="ARBA" id="ARBA00005446"/>
    </source>
</evidence>
<keyword evidence="17" id="KW-1185">Reference proteome</keyword>
<evidence type="ECO:0000256" key="7">
    <source>
        <dbReference type="ARBA" id="ARBA00022840"/>
    </source>
</evidence>
<evidence type="ECO:0000256" key="1">
    <source>
        <dbReference type="ARBA" id="ARBA00004123"/>
    </source>
</evidence>
<keyword evidence="4 13" id="KW-0547">Nucleotide-binding</keyword>
<dbReference type="GO" id="GO:0003677">
    <property type="term" value="F:DNA binding"/>
    <property type="evidence" value="ECO:0007669"/>
    <property type="project" value="UniProtKB-KW"/>
</dbReference>
<dbReference type="GO" id="GO:0046872">
    <property type="term" value="F:metal ion binding"/>
    <property type="evidence" value="ECO:0007669"/>
    <property type="project" value="UniProtKB-KW"/>
</dbReference>
<name>A0A8S1D8N4_9INSE</name>
<dbReference type="GO" id="GO:0043138">
    <property type="term" value="F:3'-5' DNA helicase activity"/>
    <property type="evidence" value="ECO:0007669"/>
    <property type="project" value="UniProtKB-EC"/>
</dbReference>